<keyword evidence="2" id="KW-1185">Reference proteome</keyword>
<reference evidence="1 2" key="1">
    <citation type="journal article" date="2006" name="Science">
        <title>The genome of black cottonwood, Populus trichocarpa (Torr. &amp; Gray).</title>
        <authorList>
            <person name="Tuskan G.A."/>
            <person name="Difazio S."/>
            <person name="Jansson S."/>
            <person name="Bohlmann J."/>
            <person name="Grigoriev I."/>
            <person name="Hellsten U."/>
            <person name="Putnam N."/>
            <person name="Ralph S."/>
            <person name="Rombauts S."/>
            <person name="Salamov A."/>
            <person name="Schein J."/>
            <person name="Sterck L."/>
            <person name="Aerts A."/>
            <person name="Bhalerao R.R."/>
            <person name="Bhalerao R.P."/>
            <person name="Blaudez D."/>
            <person name="Boerjan W."/>
            <person name="Brun A."/>
            <person name="Brunner A."/>
            <person name="Busov V."/>
            <person name="Campbell M."/>
            <person name="Carlson J."/>
            <person name="Chalot M."/>
            <person name="Chapman J."/>
            <person name="Chen G.L."/>
            <person name="Cooper D."/>
            <person name="Coutinho P.M."/>
            <person name="Couturier J."/>
            <person name="Covert S."/>
            <person name="Cronk Q."/>
            <person name="Cunningham R."/>
            <person name="Davis J."/>
            <person name="Degroeve S."/>
            <person name="Dejardin A."/>
            <person name="Depamphilis C."/>
            <person name="Detter J."/>
            <person name="Dirks B."/>
            <person name="Dubchak I."/>
            <person name="Duplessis S."/>
            <person name="Ehlting J."/>
            <person name="Ellis B."/>
            <person name="Gendler K."/>
            <person name="Goodstein D."/>
            <person name="Gribskov M."/>
            <person name="Grimwood J."/>
            <person name="Groover A."/>
            <person name="Gunter L."/>
            <person name="Hamberger B."/>
            <person name="Heinze B."/>
            <person name="Helariutta Y."/>
            <person name="Henrissat B."/>
            <person name="Holligan D."/>
            <person name="Holt R."/>
            <person name="Huang W."/>
            <person name="Islam-Faridi N."/>
            <person name="Jones S."/>
            <person name="Jones-Rhoades M."/>
            <person name="Jorgensen R."/>
            <person name="Joshi C."/>
            <person name="Kangasjarvi J."/>
            <person name="Karlsson J."/>
            <person name="Kelleher C."/>
            <person name="Kirkpatrick R."/>
            <person name="Kirst M."/>
            <person name="Kohler A."/>
            <person name="Kalluri U."/>
            <person name="Larimer F."/>
            <person name="Leebens-Mack J."/>
            <person name="Leple J.C."/>
            <person name="Locascio P."/>
            <person name="Lou Y."/>
            <person name="Lucas S."/>
            <person name="Martin F."/>
            <person name="Montanini B."/>
            <person name="Napoli C."/>
            <person name="Nelson D.R."/>
            <person name="Nelson C."/>
            <person name="Nieminen K."/>
            <person name="Nilsson O."/>
            <person name="Pereda V."/>
            <person name="Peter G."/>
            <person name="Philippe R."/>
            <person name="Pilate G."/>
            <person name="Poliakov A."/>
            <person name="Razumovskaya J."/>
            <person name="Richardson P."/>
            <person name="Rinaldi C."/>
            <person name="Ritland K."/>
            <person name="Rouze P."/>
            <person name="Ryaboy D."/>
            <person name="Schmutz J."/>
            <person name="Schrader J."/>
            <person name="Segerman B."/>
            <person name="Shin H."/>
            <person name="Siddiqui A."/>
            <person name="Sterky F."/>
            <person name="Terry A."/>
            <person name="Tsai C.J."/>
            <person name="Uberbacher E."/>
            <person name="Unneberg P."/>
            <person name="Vahala J."/>
            <person name="Wall K."/>
            <person name="Wessler S."/>
            <person name="Yang G."/>
            <person name="Yin T."/>
            <person name="Douglas C."/>
            <person name="Marra M."/>
            <person name="Sandberg G."/>
            <person name="Van de Peer Y."/>
            <person name="Rokhsar D."/>
        </authorList>
    </citation>
    <scope>NUCLEOTIDE SEQUENCE [LARGE SCALE GENOMIC DNA]</scope>
    <source>
        <strain evidence="2">cv. Nisqually</strain>
    </source>
</reference>
<name>A0ACC0SNH5_POPTR</name>
<protein>
    <submittedName>
        <fullName evidence="1">Uncharacterized protein</fullName>
    </submittedName>
</protein>
<gene>
    <name evidence="1" type="ORF">POPTR_007G004001v4</name>
</gene>
<organism evidence="1 2">
    <name type="scientific">Populus trichocarpa</name>
    <name type="common">Western balsam poplar</name>
    <name type="synonym">Populus balsamifera subsp. trichocarpa</name>
    <dbReference type="NCBI Taxonomy" id="3694"/>
    <lineage>
        <taxon>Eukaryota</taxon>
        <taxon>Viridiplantae</taxon>
        <taxon>Streptophyta</taxon>
        <taxon>Embryophyta</taxon>
        <taxon>Tracheophyta</taxon>
        <taxon>Spermatophyta</taxon>
        <taxon>Magnoliopsida</taxon>
        <taxon>eudicotyledons</taxon>
        <taxon>Gunneridae</taxon>
        <taxon>Pentapetalae</taxon>
        <taxon>rosids</taxon>
        <taxon>fabids</taxon>
        <taxon>Malpighiales</taxon>
        <taxon>Salicaceae</taxon>
        <taxon>Saliceae</taxon>
        <taxon>Populus</taxon>
    </lineage>
</organism>
<evidence type="ECO:0000313" key="2">
    <source>
        <dbReference type="Proteomes" id="UP000006729"/>
    </source>
</evidence>
<comment type="caution">
    <text evidence="1">The sequence shown here is derived from an EMBL/GenBank/DDBJ whole genome shotgun (WGS) entry which is preliminary data.</text>
</comment>
<evidence type="ECO:0000313" key="1">
    <source>
        <dbReference type="EMBL" id="KAI9390828.1"/>
    </source>
</evidence>
<sequence>MLPATKRLDVADSEADFIFTPPRRMSIIESPPLNGSESSSAYTIDFPPRTNSSTRQSSSSEQHASANKFLASTSETTAFISLAKESKPRRKSGSEKLRNFPQRQAEKFSSSKVKNVQAFSLGNIFPSILRARKIF</sequence>
<dbReference type="Proteomes" id="UP000006729">
    <property type="component" value="Chromosome 7"/>
</dbReference>
<dbReference type="EMBL" id="CM009296">
    <property type="protein sequence ID" value="KAI9390828.1"/>
    <property type="molecule type" value="Genomic_DNA"/>
</dbReference>
<accession>A0ACC0SNH5</accession>
<proteinExistence type="predicted"/>